<dbReference type="RefSeq" id="XP_009057255.1">
    <property type="nucleotide sequence ID" value="XM_009059007.1"/>
</dbReference>
<dbReference type="PRINTS" id="PR00385">
    <property type="entry name" value="P450"/>
</dbReference>
<dbReference type="GO" id="GO:0020037">
    <property type="term" value="F:heme binding"/>
    <property type="evidence" value="ECO:0007669"/>
    <property type="project" value="InterPro"/>
</dbReference>
<dbReference type="KEGG" id="lgi:LOTGIDRAFT_121674"/>
<dbReference type="GeneID" id="20232005"/>
<evidence type="ECO:0000256" key="7">
    <source>
        <dbReference type="PIRSR" id="PIRSR602401-1"/>
    </source>
</evidence>
<evidence type="ECO:0000256" key="3">
    <source>
        <dbReference type="ARBA" id="ARBA00022723"/>
    </source>
</evidence>
<protein>
    <submittedName>
        <fullName evidence="9">Uncharacterized protein</fullName>
    </submittedName>
</protein>
<keyword evidence="5 7" id="KW-0408">Iron</keyword>
<dbReference type="PROSITE" id="PS00086">
    <property type="entry name" value="CYTOCHROME_P450"/>
    <property type="match status" value="1"/>
</dbReference>
<keyword evidence="4 8" id="KW-0560">Oxidoreductase</keyword>
<dbReference type="InterPro" id="IPR017972">
    <property type="entry name" value="Cyt_P450_CS"/>
</dbReference>
<evidence type="ECO:0000256" key="6">
    <source>
        <dbReference type="ARBA" id="ARBA00023033"/>
    </source>
</evidence>
<dbReference type="PRINTS" id="PR00463">
    <property type="entry name" value="EP450I"/>
</dbReference>
<dbReference type="HOGENOM" id="CLU_001570_22_0_1"/>
<evidence type="ECO:0000256" key="1">
    <source>
        <dbReference type="ARBA" id="ARBA00001971"/>
    </source>
</evidence>
<keyword evidence="7 8" id="KW-0349">Heme</keyword>
<sequence length="471" mass="53745">MREIPGLPPGPSFLPLVGNVIDMSWTYRKRKHKYFEEMEKKFGPVYRLYFGRQLLILFNDVESVKEALVEKRDIFTDRPSEAFWVAQQIVKHGAGIVWSNGQHWESTRRTALQTLRDLGVGKQSIEEKILEETEYMLTEITRLHRKPLHLDKLMAKGASNVISTVVFGKRFDYDDPEFNKILSFIKMTFDAEGPISPLNMLPQIRFLPYISAMIENCWLMIDEINVFLSKTIDEHKKTLNKENPGDFIDVGLTTIANSKTTTLTDGVLMCTILDLFIAGSDTTATTLDWAFLYLIHKPDVQTKCQKEIENVVGFGRRVKWADKPTLVYCAATLMEVQRFSTVAIASLPHTATEDTEIKGFLIPRGSIVFADIRAIHYDENLWENPREFNPERFIDGDGKIIQNSNLLPFSLGPRICPGASLAKMELFLMFCNILQRYSFSKTDDTELDLDGVSGITLSPKPYTLHAKPRCL</sequence>
<dbReference type="OMA" id="HRCSEDN"/>
<dbReference type="GO" id="GO:0016712">
    <property type="term" value="F:oxidoreductase activity, acting on paired donors, with incorporation or reduction of molecular oxygen, reduced flavin or flavoprotein as one donor, and incorporation of one atom of oxygen"/>
    <property type="evidence" value="ECO:0007669"/>
    <property type="project" value="TreeGrafter"/>
</dbReference>
<dbReference type="InterPro" id="IPR050182">
    <property type="entry name" value="Cytochrome_P450_fam2"/>
</dbReference>
<dbReference type="InterPro" id="IPR036396">
    <property type="entry name" value="Cyt_P450_sf"/>
</dbReference>
<evidence type="ECO:0000256" key="5">
    <source>
        <dbReference type="ARBA" id="ARBA00023004"/>
    </source>
</evidence>
<dbReference type="GO" id="GO:0006082">
    <property type="term" value="P:organic acid metabolic process"/>
    <property type="evidence" value="ECO:0007669"/>
    <property type="project" value="TreeGrafter"/>
</dbReference>
<evidence type="ECO:0000313" key="10">
    <source>
        <dbReference type="Proteomes" id="UP000030746"/>
    </source>
</evidence>
<dbReference type="EMBL" id="KB202163">
    <property type="protein sequence ID" value="ESO91942.1"/>
    <property type="molecule type" value="Genomic_DNA"/>
</dbReference>
<dbReference type="GO" id="GO:0005737">
    <property type="term" value="C:cytoplasm"/>
    <property type="evidence" value="ECO:0007669"/>
    <property type="project" value="TreeGrafter"/>
</dbReference>
<evidence type="ECO:0000313" key="9">
    <source>
        <dbReference type="EMBL" id="ESO91942.1"/>
    </source>
</evidence>
<dbReference type="InterPro" id="IPR001128">
    <property type="entry name" value="Cyt_P450"/>
</dbReference>
<dbReference type="PANTHER" id="PTHR24300">
    <property type="entry name" value="CYTOCHROME P450 508A4-RELATED"/>
    <property type="match status" value="1"/>
</dbReference>
<keyword evidence="10" id="KW-1185">Reference proteome</keyword>
<dbReference type="InterPro" id="IPR002401">
    <property type="entry name" value="Cyt_P450_E_grp-I"/>
</dbReference>
<feature type="binding site" description="axial binding residue" evidence="7">
    <location>
        <position position="416"/>
    </location>
    <ligand>
        <name>heme</name>
        <dbReference type="ChEBI" id="CHEBI:30413"/>
    </ligand>
    <ligandPart>
        <name>Fe</name>
        <dbReference type="ChEBI" id="CHEBI:18248"/>
    </ligandPart>
</feature>
<dbReference type="CTD" id="20232005"/>
<dbReference type="SUPFAM" id="SSF48264">
    <property type="entry name" value="Cytochrome P450"/>
    <property type="match status" value="1"/>
</dbReference>
<keyword evidence="3 7" id="KW-0479">Metal-binding</keyword>
<name>V4A5I0_LOTGI</name>
<dbReference type="FunFam" id="1.10.630.10:FF:000036">
    <property type="entry name" value="CYtochrome P450 family"/>
    <property type="match status" value="1"/>
</dbReference>
<dbReference type="Pfam" id="PF00067">
    <property type="entry name" value="p450"/>
    <property type="match status" value="1"/>
</dbReference>
<keyword evidence="6 8" id="KW-0503">Monooxygenase</keyword>
<dbReference type="OrthoDB" id="1055148at2759"/>
<evidence type="ECO:0000256" key="4">
    <source>
        <dbReference type="ARBA" id="ARBA00023002"/>
    </source>
</evidence>
<dbReference type="GO" id="GO:0006805">
    <property type="term" value="P:xenobiotic metabolic process"/>
    <property type="evidence" value="ECO:0007669"/>
    <property type="project" value="TreeGrafter"/>
</dbReference>
<dbReference type="Proteomes" id="UP000030746">
    <property type="component" value="Unassembled WGS sequence"/>
</dbReference>
<accession>V4A5I0</accession>
<reference evidence="9 10" key="1">
    <citation type="journal article" date="2013" name="Nature">
        <title>Insights into bilaterian evolution from three spiralian genomes.</title>
        <authorList>
            <person name="Simakov O."/>
            <person name="Marletaz F."/>
            <person name="Cho S.J."/>
            <person name="Edsinger-Gonzales E."/>
            <person name="Havlak P."/>
            <person name="Hellsten U."/>
            <person name="Kuo D.H."/>
            <person name="Larsson T."/>
            <person name="Lv J."/>
            <person name="Arendt D."/>
            <person name="Savage R."/>
            <person name="Osoegawa K."/>
            <person name="de Jong P."/>
            <person name="Grimwood J."/>
            <person name="Chapman J.A."/>
            <person name="Shapiro H."/>
            <person name="Aerts A."/>
            <person name="Otillar R.P."/>
            <person name="Terry A.Y."/>
            <person name="Boore J.L."/>
            <person name="Grigoriev I.V."/>
            <person name="Lindberg D.R."/>
            <person name="Seaver E.C."/>
            <person name="Weisblat D.A."/>
            <person name="Putnam N.H."/>
            <person name="Rokhsar D.S."/>
        </authorList>
    </citation>
    <scope>NUCLEOTIDE SEQUENCE [LARGE SCALE GENOMIC DNA]</scope>
</reference>
<dbReference type="AlphaFoldDB" id="V4A5I0"/>
<dbReference type="STRING" id="225164.V4A5I0"/>
<dbReference type="GO" id="GO:0005506">
    <property type="term" value="F:iron ion binding"/>
    <property type="evidence" value="ECO:0007669"/>
    <property type="project" value="InterPro"/>
</dbReference>
<dbReference type="Gene3D" id="1.10.630.10">
    <property type="entry name" value="Cytochrome P450"/>
    <property type="match status" value="1"/>
</dbReference>
<evidence type="ECO:0000256" key="8">
    <source>
        <dbReference type="RuleBase" id="RU000461"/>
    </source>
</evidence>
<comment type="cofactor">
    <cofactor evidence="1 7">
        <name>heme</name>
        <dbReference type="ChEBI" id="CHEBI:30413"/>
    </cofactor>
</comment>
<organism evidence="9 10">
    <name type="scientific">Lottia gigantea</name>
    <name type="common">Giant owl limpet</name>
    <dbReference type="NCBI Taxonomy" id="225164"/>
    <lineage>
        <taxon>Eukaryota</taxon>
        <taxon>Metazoa</taxon>
        <taxon>Spiralia</taxon>
        <taxon>Lophotrochozoa</taxon>
        <taxon>Mollusca</taxon>
        <taxon>Gastropoda</taxon>
        <taxon>Patellogastropoda</taxon>
        <taxon>Lottioidea</taxon>
        <taxon>Lottiidae</taxon>
        <taxon>Lottia</taxon>
    </lineage>
</organism>
<gene>
    <name evidence="9" type="ORF">LOTGIDRAFT_121674</name>
</gene>
<proteinExistence type="inferred from homology"/>
<dbReference type="PANTHER" id="PTHR24300:SF375">
    <property type="entry name" value="CYTOCHROME P450 FAMILY"/>
    <property type="match status" value="1"/>
</dbReference>
<comment type="similarity">
    <text evidence="2 8">Belongs to the cytochrome P450 family.</text>
</comment>
<evidence type="ECO:0000256" key="2">
    <source>
        <dbReference type="ARBA" id="ARBA00010617"/>
    </source>
</evidence>